<dbReference type="CDD" id="cd07341">
    <property type="entry name" value="M56_BlaR1_MecR1_like"/>
    <property type="match status" value="1"/>
</dbReference>
<protein>
    <recommendedName>
        <fullName evidence="3">Peptidase M56 domain-containing protein</fullName>
    </recommendedName>
</protein>
<feature type="transmembrane region" description="Helical" evidence="2">
    <location>
        <begin position="6"/>
        <end position="25"/>
    </location>
</feature>
<dbReference type="PATRIC" id="fig|1107311.3.peg.2812"/>
<feature type="transmembrane region" description="Helical" evidence="2">
    <location>
        <begin position="177"/>
        <end position="198"/>
    </location>
</feature>
<feature type="domain" description="Peptidase M56" evidence="3">
    <location>
        <begin position="146"/>
        <end position="256"/>
    </location>
</feature>
<gene>
    <name evidence="4" type="ORF">Q767_09140</name>
</gene>
<name>V6S102_9FLAO</name>
<dbReference type="Pfam" id="PF05569">
    <property type="entry name" value="Peptidase_M56"/>
    <property type="match status" value="1"/>
</dbReference>
<feature type="region of interest" description="Disordered" evidence="1">
    <location>
        <begin position="613"/>
        <end position="634"/>
    </location>
</feature>
<feature type="transmembrane region" description="Helical" evidence="2">
    <location>
        <begin position="89"/>
        <end position="110"/>
    </location>
</feature>
<keyword evidence="2" id="KW-1133">Transmembrane helix</keyword>
<dbReference type="EMBL" id="JRLZ01000008">
    <property type="protein sequence ID" value="KGO95842.1"/>
    <property type="molecule type" value="Genomic_DNA"/>
</dbReference>
<proteinExistence type="predicted"/>
<feature type="region of interest" description="Disordered" evidence="1">
    <location>
        <begin position="433"/>
        <end position="468"/>
    </location>
</feature>
<dbReference type="PANTHER" id="PTHR34978">
    <property type="entry name" value="POSSIBLE SENSOR-TRANSDUCER PROTEIN BLAR"/>
    <property type="match status" value="1"/>
</dbReference>
<evidence type="ECO:0000256" key="2">
    <source>
        <dbReference type="SAM" id="Phobius"/>
    </source>
</evidence>
<keyword evidence="2" id="KW-0472">Membrane</keyword>
<dbReference type="Proteomes" id="UP000030149">
    <property type="component" value="Unassembled WGS sequence"/>
</dbReference>
<sequence>MEAFGIYLLKVSALMGIFYLAYFVYLRKETFFNSNRWFLLAGLITSLALPFVTYTKIVWVDPAPVYDYSTLALPANYVPVQEPTFEIDWFLVLATVYGIGILVFLVKFAIDCFAIKQIIEKPKAIKKSDFYLIDTEKVQSPFSFFNYIVYNSALLKEEELENILHHEKVHSAQKHSLDMLVAQIFCIAFWFNPIVWLYKKAIAQNLEFIADAEATKKIEDVKSYQKTLLKVTMQSQCIAITNPFYQSLIKKRIVMLNKNQSDKKNSWKYLVVLPLLAFFMFQFQTRVLAQEKTNPVAEKSQESKKVVSVVIDKNTTDAEIKKDAEMLKNDFAITLKVSKIKRNSSGEITGLKIKVKDNEGNSADSQYNSKTPIQPIQIVKEFGGDKFFGIGTKDFFRKQKSDLVQVKRIKHISEDGEKDIQVIVDGDDHDFEWTNDFDFDHPSPPSPPDAPDFEGVPSPPDAPKAPRAPKIMKKTVVVKQNGNKKEVWVDGEKVTEEFAYAMDPNDIESVNVYSTKGPKGPKGEKGDKVMFTDQEVEVIHDGDKKIVIVTKGKDGKTKRTVETIDIKKITDETKAEIERIRPEIEKAKKEAMEARKEAMKHREEVLKAREKALEEREKALEEAEKAKEAAKARK</sequence>
<organism evidence="4 5">
    <name type="scientific">Flavobacterium enshiense DK69</name>
    <dbReference type="NCBI Taxonomy" id="1107311"/>
    <lineage>
        <taxon>Bacteria</taxon>
        <taxon>Pseudomonadati</taxon>
        <taxon>Bacteroidota</taxon>
        <taxon>Flavobacteriia</taxon>
        <taxon>Flavobacteriales</taxon>
        <taxon>Flavobacteriaceae</taxon>
        <taxon>Flavobacterium</taxon>
    </lineage>
</organism>
<dbReference type="InterPro" id="IPR008756">
    <property type="entry name" value="Peptidase_M56"/>
</dbReference>
<dbReference type="RefSeq" id="WP_023574801.1">
    <property type="nucleotide sequence ID" value="NZ_AVCS01000028.1"/>
</dbReference>
<reference evidence="4 5" key="2">
    <citation type="journal article" date="2015" name="Stand. Genomic Sci.">
        <title>High quality draft genomic sequence of Flavobacterium enshiense DK69(T) and comparison among Flavobacterium genomes.</title>
        <authorList>
            <person name="Zeng Z."/>
            <person name="Chen C."/>
            <person name="Du H."/>
            <person name="Wang G."/>
            <person name="Li M."/>
        </authorList>
    </citation>
    <scope>NUCLEOTIDE SEQUENCE [LARGE SCALE GENOMIC DNA]</scope>
    <source>
        <strain evidence="4 5">DK69</strain>
    </source>
</reference>
<dbReference type="AlphaFoldDB" id="V6S102"/>
<dbReference type="STRING" id="1107311.Q767_09140"/>
<reference evidence="5" key="1">
    <citation type="submission" date="2013-09" db="EMBL/GenBank/DDBJ databases">
        <authorList>
            <person name="Zeng Z."/>
            <person name="Chen C."/>
        </authorList>
    </citation>
    <scope>NUCLEOTIDE SEQUENCE [LARGE SCALE GENOMIC DNA]</scope>
    <source>
        <strain evidence="5">DK69</strain>
    </source>
</reference>
<accession>V6S102</accession>
<keyword evidence="2" id="KW-0812">Transmembrane</keyword>
<evidence type="ECO:0000313" key="5">
    <source>
        <dbReference type="Proteomes" id="UP000030149"/>
    </source>
</evidence>
<dbReference type="OrthoDB" id="1522859at2"/>
<evidence type="ECO:0000259" key="3">
    <source>
        <dbReference type="Pfam" id="PF05569"/>
    </source>
</evidence>
<dbReference type="InterPro" id="IPR052173">
    <property type="entry name" value="Beta-lactam_resp_regulator"/>
</dbReference>
<evidence type="ECO:0000256" key="1">
    <source>
        <dbReference type="SAM" id="MobiDB-lite"/>
    </source>
</evidence>
<comment type="caution">
    <text evidence="4">The sequence shown here is derived from an EMBL/GenBank/DDBJ whole genome shotgun (WGS) entry which is preliminary data.</text>
</comment>
<dbReference type="PANTHER" id="PTHR34978:SF3">
    <property type="entry name" value="SLR0241 PROTEIN"/>
    <property type="match status" value="1"/>
</dbReference>
<evidence type="ECO:0000313" key="4">
    <source>
        <dbReference type="EMBL" id="KGO95842.1"/>
    </source>
</evidence>
<keyword evidence="5" id="KW-1185">Reference proteome</keyword>
<dbReference type="eggNOG" id="COG4219">
    <property type="taxonomic scope" value="Bacteria"/>
</dbReference>
<feature type="transmembrane region" description="Helical" evidence="2">
    <location>
        <begin position="37"/>
        <end position="59"/>
    </location>
</feature>